<feature type="binding site" evidence="6">
    <location>
        <position position="103"/>
    </location>
    <ligand>
        <name>S-adenosyl-L-methionine</name>
        <dbReference type="ChEBI" id="CHEBI:59789"/>
    </ligand>
</feature>
<keyword evidence="3 6" id="KW-0489">Methyltransferase</keyword>
<evidence type="ECO:0000256" key="6">
    <source>
        <dbReference type="HAMAP-Rule" id="MF_01007"/>
    </source>
</evidence>
<gene>
    <name evidence="6 7" type="primary">rsmH</name>
    <name evidence="7" type="ORF">F0P94_08760</name>
</gene>
<keyword evidence="5 6" id="KW-0949">S-adenosyl-L-methionine</keyword>
<protein>
    <recommendedName>
        <fullName evidence="6">Ribosomal RNA small subunit methyltransferase H</fullName>
        <ecNumber evidence="6">2.1.1.199</ecNumber>
    </recommendedName>
    <alternativeName>
        <fullName evidence="6">16S rRNA m(4)C1402 methyltransferase</fullName>
    </alternativeName>
    <alternativeName>
        <fullName evidence="6">rRNA (cytosine-N(4)-)-methyltransferase RsmH</fullName>
    </alternativeName>
</protein>
<dbReference type="Proteomes" id="UP000326570">
    <property type="component" value="Unassembled WGS sequence"/>
</dbReference>
<dbReference type="GO" id="GO:0070475">
    <property type="term" value="P:rRNA base methylation"/>
    <property type="evidence" value="ECO:0007669"/>
    <property type="project" value="UniProtKB-UniRule"/>
</dbReference>
<keyword evidence="4 6" id="KW-0808">Transferase</keyword>
<feature type="binding site" evidence="6">
    <location>
        <begin position="32"/>
        <end position="34"/>
    </location>
    <ligand>
        <name>S-adenosyl-L-methionine</name>
        <dbReference type="ChEBI" id="CHEBI:59789"/>
    </ligand>
</feature>
<proteinExistence type="inferred from homology"/>
<dbReference type="InterPro" id="IPR029063">
    <property type="entry name" value="SAM-dependent_MTases_sf"/>
</dbReference>
<organism evidence="7 8">
    <name type="scientific">Adhaeribacter soli</name>
    <dbReference type="NCBI Taxonomy" id="2607655"/>
    <lineage>
        <taxon>Bacteria</taxon>
        <taxon>Pseudomonadati</taxon>
        <taxon>Bacteroidota</taxon>
        <taxon>Cytophagia</taxon>
        <taxon>Cytophagales</taxon>
        <taxon>Hymenobacteraceae</taxon>
        <taxon>Adhaeribacter</taxon>
    </lineage>
</organism>
<reference evidence="7 8" key="1">
    <citation type="submission" date="2019-09" db="EMBL/GenBank/DDBJ databases">
        <title>Genome sequence of Adhaeribacter sp. M2.</title>
        <authorList>
            <person name="Srinivasan S."/>
        </authorList>
    </citation>
    <scope>NUCLEOTIDE SEQUENCE [LARGE SCALE GENOMIC DNA]</scope>
    <source>
        <strain evidence="7 8">M2</strain>
    </source>
</reference>
<evidence type="ECO:0000256" key="4">
    <source>
        <dbReference type="ARBA" id="ARBA00022679"/>
    </source>
</evidence>
<dbReference type="PANTHER" id="PTHR11265:SF0">
    <property type="entry name" value="12S RRNA N4-METHYLCYTIDINE METHYLTRANSFERASE"/>
    <property type="match status" value="1"/>
</dbReference>
<evidence type="ECO:0000256" key="2">
    <source>
        <dbReference type="ARBA" id="ARBA00022552"/>
    </source>
</evidence>
<dbReference type="NCBIfam" id="TIGR00006">
    <property type="entry name" value="16S rRNA (cytosine(1402)-N(4))-methyltransferase RsmH"/>
    <property type="match status" value="1"/>
</dbReference>
<dbReference type="InterPro" id="IPR002903">
    <property type="entry name" value="RsmH"/>
</dbReference>
<dbReference type="HAMAP" id="MF_01007">
    <property type="entry name" value="16SrRNA_methyltr_H"/>
    <property type="match status" value="1"/>
</dbReference>
<dbReference type="RefSeq" id="WP_150903509.1">
    <property type="nucleotide sequence ID" value="NZ_VTWT01000004.1"/>
</dbReference>
<keyword evidence="2 6" id="KW-0698">rRNA processing</keyword>
<comment type="similarity">
    <text evidence="1 6">Belongs to the methyltransferase superfamily. RsmH family.</text>
</comment>
<comment type="subcellular location">
    <subcellularLocation>
        <location evidence="6">Cytoplasm</location>
    </subcellularLocation>
</comment>
<evidence type="ECO:0000256" key="1">
    <source>
        <dbReference type="ARBA" id="ARBA00010396"/>
    </source>
</evidence>
<evidence type="ECO:0000256" key="5">
    <source>
        <dbReference type="ARBA" id="ARBA00022691"/>
    </source>
</evidence>
<dbReference type="Gene3D" id="1.10.150.170">
    <property type="entry name" value="Putative methyltransferase TM0872, insert domain"/>
    <property type="match status" value="1"/>
</dbReference>
<keyword evidence="8" id="KW-1185">Reference proteome</keyword>
<dbReference type="SUPFAM" id="SSF53335">
    <property type="entry name" value="S-adenosyl-L-methionine-dependent methyltransferases"/>
    <property type="match status" value="1"/>
</dbReference>
<accession>A0A5N1IWI0</accession>
<feature type="binding site" evidence="6">
    <location>
        <position position="96"/>
    </location>
    <ligand>
        <name>S-adenosyl-L-methionine</name>
        <dbReference type="ChEBI" id="CHEBI:59789"/>
    </ligand>
</feature>
<dbReference type="GO" id="GO:0071424">
    <property type="term" value="F:rRNA (cytosine-N4-)-methyltransferase activity"/>
    <property type="evidence" value="ECO:0007669"/>
    <property type="project" value="UniProtKB-UniRule"/>
</dbReference>
<dbReference type="AlphaFoldDB" id="A0A5N1IWI0"/>
<dbReference type="GO" id="GO:0005737">
    <property type="term" value="C:cytoplasm"/>
    <property type="evidence" value="ECO:0007669"/>
    <property type="project" value="UniProtKB-SubCell"/>
</dbReference>
<dbReference type="PANTHER" id="PTHR11265">
    <property type="entry name" value="S-ADENOSYL-METHYLTRANSFERASE MRAW"/>
    <property type="match status" value="1"/>
</dbReference>
<feature type="binding site" evidence="6">
    <location>
        <position position="75"/>
    </location>
    <ligand>
        <name>S-adenosyl-L-methionine</name>
        <dbReference type="ChEBI" id="CHEBI:59789"/>
    </ligand>
</feature>
<dbReference type="EC" id="2.1.1.199" evidence="6"/>
<dbReference type="Pfam" id="PF01795">
    <property type="entry name" value="Methyltransf_5"/>
    <property type="match status" value="1"/>
</dbReference>
<comment type="caution">
    <text evidence="7">The sequence shown here is derived from an EMBL/GenBank/DDBJ whole genome shotgun (WGS) entry which is preliminary data.</text>
</comment>
<evidence type="ECO:0000313" key="7">
    <source>
        <dbReference type="EMBL" id="KAA9338875.1"/>
    </source>
</evidence>
<dbReference type="Gene3D" id="3.40.50.150">
    <property type="entry name" value="Vaccinia Virus protein VP39"/>
    <property type="match status" value="1"/>
</dbReference>
<evidence type="ECO:0000256" key="3">
    <source>
        <dbReference type="ARBA" id="ARBA00022603"/>
    </source>
</evidence>
<name>A0A5N1IWI0_9BACT</name>
<evidence type="ECO:0000313" key="8">
    <source>
        <dbReference type="Proteomes" id="UP000326570"/>
    </source>
</evidence>
<dbReference type="EMBL" id="VTWT01000004">
    <property type="protein sequence ID" value="KAA9338875.1"/>
    <property type="molecule type" value="Genomic_DNA"/>
</dbReference>
<keyword evidence="6" id="KW-0963">Cytoplasm</keyword>
<dbReference type="PIRSF" id="PIRSF004486">
    <property type="entry name" value="MraW"/>
    <property type="match status" value="1"/>
</dbReference>
<comment type="function">
    <text evidence="6">Specifically methylates the N4 position of cytidine in position 1402 (C1402) of 16S rRNA.</text>
</comment>
<comment type="catalytic activity">
    <reaction evidence="6">
        <text>cytidine(1402) in 16S rRNA + S-adenosyl-L-methionine = N(4)-methylcytidine(1402) in 16S rRNA + S-adenosyl-L-homocysteine + H(+)</text>
        <dbReference type="Rhea" id="RHEA:42928"/>
        <dbReference type="Rhea" id="RHEA-COMP:10286"/>
        <dbReference type="Rhea" id="RHEA-COMP:10287"/>
        <dbReference type="ChEBI" id="CHEBI:15378"/>
        <dbReference type="ChEBI" id="CHEBI:57856"/>
        <dbReference type="ChEBI" id="CHEBI:59789"/>
        <dbReference type="ChEBI" id="CHEBI:74506"/>
        <dbReference type="ChEBI" id="CHEBI:82748"/>
        <dbReference type="EC" id="2.1.1.199"/>
    </reaction>
</comment>
<sequence length="319" mass="35707">MAYHNPVMLRESVEALAINPAGTYVDVTFGGGGHSAEILKHLTTGKLYSFDQDADAEKQSEKLEGATFQFVKANFRYLKKFLRLYGVKQVDGILADLGVSSHQFNTAERGFSTRFDGPLDMRMDPDAPLSAKEIIANYPEEQLHKIFGIYGEVKNAKTLAQTIVSARNGQEINTIAEFKKAIQSCIPRGKENKYLAQVFQALRIEANDELKALEDMLVQSAEVLKPGGRLVVISYHSLEDRLVKNFIQKGKFHGDVEKDFFGNELKPLEAVVRKALTPSEEELLENNRSRSAKLRIAVKTGELNFEEKPDKTVGRRGKK</sequence>
<dbReference type="SUPFAM" id="SSF81799">
    <property type="entry name" value="Putative methyltransferase TM0872, insert domain"/>
    <property type="match status" value="1"/>
</dbReference>
<dbReference type="InterPro" id="IPR023397">
    <property type="entry name" value="SAM-dep_MeTrfase_MraW_recog"/>
</dbReference>
<feature type="binding site" evidence="6">
    <location>
        <position position="51"/>
    </location>
    <ligand>
        <name>S-adenosyl-L-methionine</name>
        <dbReference type="ChEBI" id="CHEBI:59789"/>
    </ligand>
</feature>